<evidence type="ECO:0000313" key="8">
    <source>
        <dbReference type="EMBL" id="NDV62120.1"/>
    </source>
</evidence>
<dbReference type="InterPro" id="IPR003594">
    <property type="entry name" value="HATPase_dom"/>
</dbReference>
<evidence type="ECO:0000256" key="2">
    <source>
        <dbReference type="ARBA" id="ARBA00012438"/>
    </source>
</evidence>
<evidence type="ECO:0000256" key="4">
    <source>
        <dbReference type="ARBA" id="ARBA00022679"/>
    </source>
</evidence>
<dbReference type="Gene3D" id="3.30.565.10">
    <property type="entry name" value="Histidine kinase-like ATPase, C-terminal domain"/>
    <property type="match status" value="1"/>
</dbReference>
<dbReference type="InterPro" id="IPR005467">
    <property type="entry name" value="His_kinase_dom"/>
</dbReference>
<dbReference type="GO" id="GO:0004721">
    <property type="term" value="F:phosphoprotein phosphatase activity"/>
    <property type="evidence" value="ECO:0007669"/>
    <property type="project" value="TreeGrafter"/>
</dbReference>
<sequence length="295" mass="33645">MGNPPKRIEIKGKLRPEKDEILLLDNHGLLNLFNILERQLEGLNALIREDKLKSYSQFCVHILMVISEGDLEEKIPGIEKELEELTTYIRGLIERKPRHLEFFRGILETVEVAHVRLQELNEDRLSWRSIPLAEFRSRLNQFLSATERVSRGKFHFVYPPEEVSPLSYKINFQINSQNEELMAPPVLHDTIRDIVGNARKYSPPGTEITIVLQETEPPGIELSVSDSGIGIPETEIEKVVEYGYRATNAMDRNTMGAGLGLTKAYLLSRKFGGRFIIESTEGKGAKFQLSLFRPT</sequence>
<dbReference type="RefSeq" id="WP_163963745.1">
    <property type="nucleotide sequence ID" value="NZ_JAAGNX010000002.1"/>
</dbReference>
<evidence type="ECO:0000256" key="5">
    <source>
        <dbReference type="ARBA" id="ARBA00022777"/>
    </source>
</evidence>
<dbReference type="Pfam" id="PF02518">
    <property type="entry name" value="HATPase_c"/>
    <property type="match status" value="1"/>
</dbReference>
<dbReference type="PROSITE" id="PS50109">
    <property type="entry name" value="HIS_KIN"/>
    <property type="match status" value="1"/>
</dbReference>
<keyword evidence="3" id="KW-0597">Phosphoprotein</keyword>
<dbReference type="PRINTS" id="PR00344">
    <property type="entry name" value="BCTRLSENSOR"/>
</dbReference>
<dbReference type="GO" id="GO:0000155">
    <property type="term" value="F:phosphorelay sensor kinase activity"/>
    <property type="evidence" value="ECO:0007669"/>
    <property type="project" value="TreeGrafter"/>
</dbReference>
<name>A0A6B2M345_9BACT</name>
<evidence type="ECO:0000256" key="1">
    <source>
        <dbReference type="ARBA" id="ARBA00000085"/>
    </source>
</evidence>
<dbReference type="SUPFAM" id="SSF55874">
    <property type="entry name" value="ATPase domain of HSP90 chaperone/DNA topoisomerase II/histidine kinase"/>
    <property type="match status" value="1"/>
</dbReference>
<protein>
    <recommendedName>
        <fullName evidence="2">histidine kinase</fullName>
        <ecNumber evidence="2">2.7.13.3</ecNumber>
    </recommendedName>
</protein>
<dbReference type="EMBL" id="JAAGNX010000002">
    <property type="protein sequence ID" value="NDV62120.1"/>
    <property type="molecule type" value="Genomic_DNA"/>
</dbReference>
<dbReference type="InterPro" id="IPR036890">
    <property type="entry name" value="HATPase_C_sf"/>
</dbReference>
<dbReference type="PANTHER" id="PTHR45453">
    <property type="entry name" value="PHOSPHATE REGULON SENSOR PROTEIN PHOR"/>
    <property type="match status" value="1"/>
</dbReference>
<dbReference type="Proteomes" id="UP000478417">
    <property type="component" value="Unassembled WGS sequence"/>
</dbReference>
<comment type="caution">
    <text evidence="8">The sequence shown here is derived from an EMBL/GenBank/DDBJ whole genome shotgun (WGS) entry which is preliminary data.</text>
</comment>
<reference evidence="8 9" key="1">
    <citation type="submission" date="2020-02" db="EMBL/GenBank/DDBJ databases">
        <title>Albibacoteraceae fam. nov., the first described family within the subdivision 4 Verrucomicrobia.</title>
        <authorList>
            <person name="Xi F."/>
        </authorList>
    </citation>
    <scope>NUCLEOTIDE SEQUENCE [LARGE SCALE GENOMIC DNA]</scope>
    <source>
        <strain evidence="8 9">CK1056</strain>
    </source>
</reference>
<gene>
    <name evidence="8" type="ORF">G0Q06_06645</name>
</gene>
<dbReference type="GO" id="GO:0016036">
    <property type="term" value="P:cellular response to phosphate starvation"/>
    <property type="evidence" value="ECO:0007669"/>
    <property type="project" value="TreeGrafter"/>
</dbReference>
<keyword evidence="4" id="KW-0808">Transferase</keyword>
<dbReference type="PANTHER" id="PTHR45453:SF1">
    <property type="entry name" value="PHOSPHATE REGULON SENSOR PROTEIN PHOR"/>
    <property type="match status" value="1"/>
</dbReference>
<accession>A0A6B2M345</accession>
<dbReference type="InterPro" id="IPR004358">
    <property type="entry name" value="Sig_transdc_His_kin-like_C"/>
</dbReference>
<comment type="catalytic activity">
    <reaction evidence="1">
        <text>ATP + protein L-histidine = ADP + protein N-phospho-L-histidine.</text>
        <dbReference type="EC" id="2.7.13.3"/>
    </reaction>
</comment>
<keyword evidence="5 8" id="KW-0418">Kinase</keyword>
<dbReference type="GO" id="GO:0005886">
    <property type="term" value="C:plasma membrane"/>
    <property type="evidence" value="ECO:0007669"/>
    <property type="project" value="TreeGrafter"/>
</dbReference>
<evidence type="ECO:0000256" key="3">
    <source>
        <dbReference type="ARBA" id="ARBA00022553"/>
    </source>
</evidence>
<proteinExistence type="predicted"/>
<evidence type="ECO:0000259" key="7">
    <source>
        <dbReference type="PROSITE" id="PS50109"/>
    </source>
</evidence>
<dbReference type="SMART" id="SM00387">
    <property type="entry name" value="HATPase_c"/>
    <property type="match status" value="1"/>
</dbReference>
<dbReference type="EC" id="2.7.13.3" evidence="2"/>
<keyword evidence="6" id="KW-0902">Two-component regulatory system</keyword>
<organism evidence="8 9">
    <name type="scientific">Oceanipulchritudo coccoides</name>
    <dbReference type="NCBI Taxonomy" id="2706888"/>
    <lineage>
        <taxon>Bacteria</taxon>
        <taxon>Pseudomonadati</taxon>
        <taxon>Verrucomicrobiota</taxon>
        <taxon>Opitutia</taxon>
        <taxon>Puniceicoccales</taxon>
        <taxon>Oceanipulchritudinaceae</taxon>
        <taxon>Oceanipulchritudo</taxon>
    </lineage>
</organism>
<evidence type="ECO:0000313" key="9">
    <source>
        <dbReference type="Proteomes" id="UP000478417"/>
    </source>
</evidence>
<keyword evidence="9" id="KW-1185">Reference proteome</keyword>
<dbReference type="InterPro" id="IPR050351">
    <property type="entry name" value="BphY/WalK/GraS-like"/>
</dbReference>
<feature type="domain" description="Histidine kinase" evidence="7">
    <location>
        <begin position="187"/>
        <end position="295"/>
    </location>
</feature>
<evidence type="ECO:0000256" key="6">
    <source>
        <dbReference type="ARBA" id="ARBA00023012"/>
    </source>
</evidence>
<dbReference type="AlphaFoldDB" id="A0A6B2M345"/>